<keyword evidence="2" id="KW-1185">Reference proteome</keyword>
<dbReference type="VEuPathDB" id="MicrosporidiaDB:VICG_01650"/>
<name>L2GLV8_VITCO</name>
<dbReference type="HOGENOM" id="CLU_130561_0_0_1"/>
<dbReference type="OrthoDB" id="2188464at2759"/>
<accession>L2GLV8</accession>
<dbReference type="Proteomes" id="UP000011082">
    <property type="component" value="Unassembled WGS sequence"/>
</dbReference>
<reference evidence="2" key="1">
    <citation type="submission" date="2011-05" db="EMBL/GenBank/DDBJ databases">
        <title>The genome sequence of Vittaforma corneae strain ATCC 50505.</title>
        <authorList>
            <consortium name="The Broad Institute Genome Sequencing Platform"/>
            <person name="Cuomo C."/>
            <person name="Didier E."/>
            <person name="Bowers L."/>
            <person name="Young S.K."/>
            <person name="Zeng Q."/>
            <person name="Gargeya S."/>
            <person name="Fitzgerald M."/>
            <person name="Haas B."/>
            <person name="Abouelleil A."/>
            <person name="Alvarado L."/>
            <person name="Arachchi H.M."/>
            <person name="Berlin A."/>
            <person name="Chapman S.B."/>
            <person name="Gearin G."/>
            <person name="Goldberg J."/>
            <person name="Griggs A."/>
            <person name="Gujja S."/>
            <person name="Hansen M."/>
            <person name="Heiman D."/>
            <person name="Howarth C."/>
            <person name="Larimer J."/>
            <person name="Lui A."/>
            <person name="MacDonald P.J.P."/>
            <person name="McCowen C."/>
            <person name="Montmayeur A."/>
            <person name="Murphy C."/>
            <person name="Neiman D."/>
            <person name="Pearson M."/>
            <person name="Priest M."/>
            <person name="Roberts A."/>
            <person name="Saif S."/>
            <person name="Shea T."/>
            <person name="Sisk P."/>
            <person name="Stolte C."/>
            <person name="Sykes S."/>
            <person name="Wortman J."/>
            <person name="Nusbaum C."/>
            <person name="Birren B."/>
        </authorList>
    </citation>
    <scope>NUCLEOTIDE SEQUENCE [LARGE SCALE GENOMIC DNA]</scope>
    <source>
        <strain evidence="2">ATCC 50505</strain>
    </source>
</reference>
<evidence type="ECO:0000313" key="1">
    <source>
        <dbReference type="EMBL" id="ELA41277.1"/>
    </source>
</evidence>
<dbReference type="AlphaFoldDB" id="L2GLV8"/>
<dbReference type="EMBL" id="JH370146">
    <property type="protein sequence ID" value="ELA41277.1"/>
    <property type="molecule type" value="Genomic_DNA"/>
</dbReference>
<dbReference type="RefSeq" id="XP_007605095.1">
    <property type="nucleotide sequence ID" value="XM_007605033.1"/>
</dbReference>
<gene>
    <name evidence="1" type="ORF">VICG_01650</name>
</gene>
<sequence>MEVANSIIKAIESKDENEFELMRSRMKAKKVLSRAEFRKLIELLKKQSVEILSIQDLTVGECRLLGKALMATKLQDIDEVISCVISKQAGRAALLLNCLLNKKCKINLVPLQEYLKDMIANEIQLCHLKLLLTISRNYPSLIDNSVIEFCSRKSHPVCKMILEKHQIEYE</sequence>
<evidence type="ECO:0000313" key="2">
    <source>
        <dbReference type="Proteomes" id="UP000011082"/>
    </source>
</evidence>
<dbReference type="GeneID" id="19882360"/>
<organism evidence="1 2">
    <name type="scientific">Vittaforma corneae (strain ATCC 50505)</name>
    <name type="common">Microsporidian parasite</name>
    <name type="synonym">Nosema corneum</name>
    <dbReference type="NCBI Taxonomy" id="993615"/>
    <lineage>
        <taxon>Eukaryota</taxon>
        <taxon>Fungi</taxon>
        <taxon>Fungi incertae sedis</taxon>
        <taxon>Microsporidia</taxon>
        <taxon>Nosematidae</taxon>
        <taxon>Vittaforma</taxon>
    </lineage>
</organism>
<dbReference type="InParanoid" id="L2GLV8"/>
<dbReference type="OMA" id="YHIIILT"/>
<protein>
    <submittedName>
        <fullName evidence="1">Uncharacterized protein</fullName>
    </submittedName>
</protein>
<proteinExistence type="predicted"/>